<organism evidence="2 3">
    <name type="scientific">Flammeovirga yaeyamensis</name>
    <dbReference type="NCBI Taxonomy" id="367791"/>
    <lineage>
        <taxon>Bacteria</taxon>
        <taxon>Pseudomonadati</taxon>
        <taxon>Bacteroidota</taxon>
        <taxon>Cytophagia</taxon>
        <taxon>Cytophagales</taxon>
        <taxon>Flammeovirgaceae</taxon>
        <taxon>Flammeovirga</taxon>
    </lineage>
</organism>
<dbReference type="Proteomes" id="UP000678679">
    <property type="component" value="Chromosome 2"/>
</dbReference>
<evidence type="ECO:0000313" key="2">
    <source>
        <dbReference type="EMBL" id="QWG04547.1"/>
    </source>
</evidence>
<dbReference type="EMBL" id="CP076133">
    <property type="protein sequence ID" value="QWG04547.1"/>
    <property type="molecule type" value="Genomic_DNA"/>
</dbReference>
<dbReference type="AlphaFoldDB" id="A0AAX1NBH7"/>
<protein>
    <submittedName>
        <fullName evidence="2">Uncharacterized protein</fullName>
    </submittedName>
</protein>
<accession>A0AAX1NBH7</accession>
<dbReference type="KEGG" id="fya:KMW28_26995"/>
<sequence length="157" mass="18180">MIENFIEVEHGVDGYVVTSMLIQNYLEMHANDVIPEIFEKTVTKVTVQTILKKLKLNQNVDDGGLTEYLLNRVAELEVEEYILEYRMLLNIISDSTDLKLIRATVCKAQQLHEKLALKNQQLQVELEALNVDHKVLKLHLKQKQNQFSLKSAQYKVD</sequence>
<keyword evidence="1" id="KW-0175">Coiled coil</keyword>
<gene>
    <name evidence="2" type="ORF">KMW28_26995</name>
</gene>
<feature type="coiled-coil region" evidence="1">
    <location>
        <begin position="112"/>
        <end position="146"/>
    </location>
</feature>
<dbReference type="RefSeq" id="WP_169665439.1">
    <property type="nucleotide sequence ID" value="NZ_CP076133.1"/>
</dbReference>
<evidence type="ECO:0000313" key="3">
    <source>
        <dbReference type="Proteomes" id="UP000678679"/>
    </source>
</evidence>
<evidence type="ECO:0000256" key="1">
    <source>
        <dbReference type="SAM" id="Coils"/>
    </source>
</evidence>
<reference evidence="2 3" key="1">
    <citation type="submission" date="2021-05" db="EMBL/GenBank/DDBJ databases">
        <title>Comparative genomic studies on the polysaccharide-degrading batcterial strains of the Flammeovirga genus.</title>
        <authorList>
            <person name="Zewei F."/>
            <person name="Zheng Z."/>
            <person name="Yu L."/>
            <person name="Ruyue G."/>
            <person name="Yanhong M."/>
            <person name="Yuanyuan C."/>
            <person name="Jingyan G."/>
            <person name="Wenjun H."/>
        </authorList>
    </citation>
    <scope>NUCLEOTIDE SEQUENCE [LARGE SCALE GENOMIC DNA]</scope>
    <source>
        <strain evidence="2 3">NBRC:100898</strain>
    </source>
</reference>
<name>A0AAX1NBH7_9BACT</name>
<keyword evidence="3" id="KW-1185">Reference proteome</keyword>
<proteinExistence type="predicted"/>